<dbReference type="EMBL" id="CP003344">
    <property type="protein sequence ID" value="AGA67745.1"/>
    <property type="molecule type" value="Genomic_DNA"/>
</dbReference>
<feature type="signal peptide" evidence="3">
    <location>
        <begin position="1"/>
        <end position="26"/>
    </location>
</feature>
<dbReference type="Proteomes" id="UP000010797">
    <property type="component" value="Chromosome"/>
</dbReference>
<organism evidence="4 5">
    <name type="scientific">Desulfitobacterium dichloroeliminans (strain LMG P-21439 / DCA1)</name>
    <dbReference type="NCBI Taxonomy" id="871963"/>
    <lineage>
        <taxon>Bacteria</taxon>
        <taxon>Bacillati</taxon>
        <taxon>Bacillota</taxon>
        <taxon>Clostridia</taxon>
        <taxon>Eubacteriales</taxon>
        <taxon>Desulfitobacteriaceae</taxon>
        <taxon>Desulfitobacterium</taxon>
    </lineage>
</organism>
<keyword evidence="2" id="KW-0812">Transmembrane</keyword>
<evidence type="ECO:0000256" key="2">
    <source>
        <dbReference type="SAM" id="Phobius"/>
    </source>
</evidence>
<evidence type="ECO:0000256" key="1">
    <source>
        <dbReference type="SAM" id="MobiDB-lite"/>
    </source>
</evidence>
<proteinExistence type="predicted"/>
<dbReference type="eggNOG" id="ENOG5033C1Z">
    <property type="taxonomic scope" value="Bacteria"/>
</dbReference>
<feature type="region of interest" description="Disordered" evidence="1">
    <location>
        <begin position="34"/>
        <end position="92"/>
    </location>
</feature>
<dbReference type="STRING" id="871963.Desdi_0187"/>
<keyword evidence="2" id="KW-0472">Membrane</keyword>
<evidence type="ECO:0000313" key="5">
    <source>
        <dbReference type="Proteomes" id="UP000010797"/>
    </source>
</evidence>
<name>L0F3V3_DESDL</name>
<feature type="chain" id="PRO_5003941196" description="Cytochrome c domain-containing protein" evidence="3">
    <location>
        <begin position="27"/>
        <end position="122"/>
    </location>
</feature>
<dbReference type="HOGENOM" id="CLU_2045868_0_0_9"/>
<keyword evidence="3" id="KW-0732">Signal</keyword>
<sequence>MRNKSRFLLLCTLFIGLSIGVFFSSAATTQAVPEMSPDGVTCTPCHEEGFGGGGEAPAGETPATETPATETPATETPAVETPAVEEPAAEVPEAKEPMSPWIVVGGVIAILGVIYAFAIKKK</sequence>
<feature type="compositionally biased region" description="Low complexity" evidence="1">
    <location>
        <begin position="57"/>
        <end position="91"/>
    </location>
</feature>
<dbReference type="RefSeq" id="WP_015260752.1">
    <property type="nucleotide sequence ID" value="NC_019903.1"/>
</dbReference>
<dbReference type="KEGG" id="ddl:Desdi_0187"/>
<evidence type="ECO:0000313" key="4">
    <source>
        <dbReference type="EMBL" id="AGA67745.1"/>
    </source>
</evidence>
<accession>L0F3V3</accession>
<keyword evidence="5" id="KW-1185">Reference proteome</keyword>
<dbReference type="AlphaFoldDB" id="L0F3V3"/>
<evidence type="ECO:0000256" key="3">
    <source>
        <dbReference type="SAM" id="SignalP"/>
    </source>
</evidence>
<keyword evidence="2" id="KW-1133">Transmembrane helix</keyword>
<gene>
    <name evidence="4" type="ordered locus">Desdi_0187</name>
</gene>
<evidence type="ECO:0008006" key="6">
    <source>
        <dbReference type="Google" id="ProtNLM"/>
    </source>
</evidence>
<feature type="transmembrane region" description="Helical" evidence="2">
    <location>
        <begin position="101"/>
        <end position="119"/>
    </location>
</feature>
<reference evidence="5" key="1">
    <citation type="submission" date="2012-02" db="EMBL/GenBank/DDBJ databases">
        <title>Complete sequence of Desulfitobacterium dichloroeliminans LMG P-21439.</title>
        <authorList>
            <person name="Lucas S."/>
            <person name="Han J."/>
            <person name="Lapidus A."/>
            <person name="Cheng J.-F."/>
            <person name="Goodwin L."/>
            <person name="Pitluck S."/>
            <person name="Peters L."/>
            <person name="Ovchinnikova G."/>
            <person name="Teshima H."/>
            <person name="Detter J.C."/>
            <person name="Han C."/>
            <person name="Tapia R."/>
            <person name="Land M."/>
            <person name="Hauser L."/>
            <person name="Kyrpides N."/>
            <person name="Ivanova N."/>
            <person name="Pagani I."/>
            <person name="Kruse T."/>
            <person name="de Vos W.M."/>
            <person name="Boon N."/>
            <person name="Smidt H."/>
            <person name="Woyke T."/>
        </authorList>
    </citation>
    <scope>NUCLEOTIDE SEQUENCE [LARGE SCALE GENOMIC DNA]</scope>
    <source>
        <strain evidence="5">LMG P-21439 / DCA1</strain>
    </source>
</reference>
<protein>
    <recommendedName>
        <fullName evidence="6">Cytochrome c domain-containing protein</fullName>
    </recommendedName>
</protein>